<proteinExistence type="inferred from homology"/>
<keyword evidence="5" id="KW-1185">Reference proteome</keyword>
<dbReference type="Proteomes" id="UP000721236">
    <property type="component" value="Unassembled WGS sequence"/>
</dbReference>
<accession>A0ABN7Y8K0</accession>
<dbReference type="PANTHER" id="PTHR43649:SF12">
    <property type="entry name" value="DIACETYLCHITOBIOSE BINDING PROTEIN DASA"/>
    <property type="match status" value="1"/>
</dbReference>
<dbReference type="InterPro" id="IPR006311">
    <property type="entry name" value="TAT_signal"/>
</dbReference>
<dbReference type="EMBL" id="CAJZAH010000001">
    <property type="protein sequence ID" value="CAG9168869.1"/>
    <property type="molecule type" value="Genomic_DNA"/>
</dbReference>
<evidence type="ECO:0000256" key="3">
    <source>
        <dbReference type="SAM" id="MobiDB-lite"/>
    </source>
</evidence>
<evidence type="ECO:0000313" key="5">
    <source>
        <dbReference type="Proteomes" id="UP000721236"/>
    </source>
</evidence>
<evidence type="ECO:0000256" key="2">
    <source>
        <dbReference type="ARBA" id="ARBA00008520"/>
    </source>
</evidence>
<comment type="similarity">
    <text evidence="2">Belongs to the bacterial solute-binding protein 1 family.</text>
</comment>
<sequence>MTTAGPLITDAAIHPELRPATGPTPDAGRRRVLRAGAALGAGTLLGAPAFAQGAKKFAGVTLNVSAFSAPYQKLLRQWLPEFEAHTGIRVNFDTPSFPVYNQRVDLELSTKGAGFDVVNVTFIYSSRWINSGWLTPLNGFLDDRAQTPADFDFQDFLAGARAPETGRDGRLYGIPWTAEVTISASSRFDLVKGEGLAYPDTTDDLVKVLKAVNRKERVAGFVTDNHYGWTFPPYLHAFGGDVFRKAPDDLYPTLDSPEAIAAADYFARLLREFGPDGVVSYTPDQTVQALKAGRSNFSTLGQIYLSQVGDPASSKAVQTAAWGLVPKGPAGRFPGTAVHGYGIPVGSRNKEAAWQFIVWATSKAITRRAVAAGYGSPSRRSDIDAEVFRKRQVINGYDIAKLCTDSIELSGKLGYMKYRTVSVYPQVDQQLNKAIELIVSGQQSAAGAMKQAQIATIAELKRAGVAV</sequence>
<dbReference type="Pfam" id="PF01547">
    <property type="entry name" value="SBP_bac_1"/>
    <property type="match status" value="1"/>
</dbReference>
<comment type="subcellular location">
    <subcellularLocation>
        <location evidence="1">Periplasm</location>
    </subcellularLocation>
</comment>
<name>A0ABN7Y8K0_9BURK</name>
<dbReference type="Gene3D" id="3.40.190.10">
    <property type="entry name" value="Periplasmic binding protein-like II"/>
    <property type="match status" value="2"/>
</dbReference>
<dbReference type="SUPFAM" id="SSF53850">
    <property type="entry name" value="Periplasmic binding protein-like II"/>
    <property type="match status" value="1"/>
</dbReference>
<reference evidence="4 5" key="1">
    <citation type="submission" date="2021-08" db="EMBL/GenBank/DDBJ databases">
        <authorList>
            <person name="Peeters C."/>
        </authorList>
    </citation>
    <scope>NUCLEOTIDE SEQUENCE [LARGE SCALE GENOMIC DNA]</scope>
    <source>
        <strain evidence="4 5">LMG 21510</strain>
    </source>
</reference>
<dbReference type="PANTHER" id="PTHR43649">
    <property type="entry name" value="ARABINOSE-BINDING PROTEIN-RELATED"/>
    <property type="match status" value="1"/>
</dbReference>
<gene>
    <name evidence="4" type="ORF">LMG21510_01272</name>
</gene>
<protein>
    <submittedName>
        <fullName evidence="4">Uncharacterized protein</fullName>
    </submittedName>
</protein>
<dbReference type="PROSITE" id="PS51318">
    <property type="entry name" value="TAT"/>
    <property type="match status" value="1"/>
</dbReference>
<dbReference type="InterPro" id="IPR050490">
    <property type="entry name" value="Bact_solute-bd_prot1"/>
</dbReference>
<comment type="caution">
    <text evidence="4">The sequence shown here is derived from an EMBL/GenBank/DDBJ whole genome shotgun (WGS) entry which is preliminary data.</text>
</comment>
<evidence type="ECO:0000313" key="4">
    <source>
        <dbReference type="EMBL" id="CAG9168869.1"/>
    </source>
</evidence>
<organism evidence="4 5">
    <name type="scientific">Cupriavidus respiraculi</name>
    <dbReference type="NCBI Taxonomy" id="195930"/>
    <lineage>
        <taxon>Bacteria</taxon>
        <taxon>Pseudomonadati</taxon>
        <taxon>Pseudomonadota</taxon>
        <taxon>Betaproteobacteria</taxon>
        <taxon>Burkholderiales</taxon>
        <taxon>Burkholderiaceae</taxon>
        <taxon>Cupriavidus</taxon>
    </lineage>
</organism>
<dbReference type="InterPro" id="IPR006059">
    <property type="entry name" value="SBP"/>
</dbReference>
<feature type="region of interest" description="Disordered" evidence="3">
    <location>
        <begin position="1"/>
        <end position="27"/>
    </location>
</feature>
<evidence type="ECO:0000256" key="1">
    <source>
        <dbReference type="ARBA" id="ARBA00004418"/>
    </source>
</evidence>
<dbReference type="RefSeq" id="WP_224040404.1">
    <property type="nucleotide sequence ID" value="NZ_CAJZAH010000001.1"/>
</dbReference>